<dbReference type="Proteomes" id="UP000654075">
    <property type="component" value="Unassembled WGS sequence"/>
</dbReference>
<feature type="chain" id="PRO_5032520893" evidence="1">
    <location>
        <begin position="25"/>
        <end position="205"/>
    </location>
</feature>
<name>A0A813DM44_POLGL</name>
<feature type="signal peptide" evidence="1">
    <location>
        <begin position="1"/>
        <end position="24"/>
    </location>
</feature>
<comment type="caution">
    <text evidence="2">The sequence shown here is derived from an EMBL/GenBank/DDBJ whole genome shotgun (WGS) entry which is preliminary data.</text>
</comment>
<proteinExistence type="predicted"/>
<evidence type="ECO:0000313" key="2">
    <source>
        <dbReference type="EMBL" id="CAE8587327.1"/>
    </source>
</evidence>
<accession>A0A813DM44</accession>
<sequence length="205" mass="22184">MDRSLNATLRLVLCLLLEASLSSGSSTCFTQLRVDGATCQSAGLEPLSSKSECQAALDFVNNVDPEHVLVDRPGGPVSEVRYSFVPAGCHSRCSGQPANEHFYCAGFNPTNTSHFVDAAKRVYVYCRATPCCTCRNGWAEMTGCPRELCCACHRGYTLLGGSCVPSFLVKGSMWTTMLSGFSFAAYKYLLHLKQLRTVALGDKGL</sequence>
<evidence type="ECO:0000256" key="1">
    <source>
        <dbReference type="SAM" id="SignalP"/>
    </source>
</evidence>
<keyword evidence="1" id="KW-0732">Signal</keyword>
<reference evidence="2" key="1">
    <citation type="submission" date="2021-02" db="EMBL/GenBank/DDBJ databases">
        <authorList>
            <person name="Dougan E. K."/>
            <person name="Rhodes N."/>
            <person name="Thang M."/>
            <person name="Chan C."/>
        </authorList>
    </citation>
    <scope>NUCLEOTIDE SEQUENCE</scope>
</reference>
<dbReference type="AlphaFoldDB" id="A0A813DM44"/>
<dbReference type="EMBL" id="CAJNNV010002516">
    <property type="protein sequence ID" value="CAE8587327.1"/>
    <property type="molecule type" value="Genomic_DNA"/>
</dbReference>
<organism evidence="2 3">
    <name type="scientific">Polarella glacialis</name>
    <name type="common">Dinoflagellate</name>
    <dbReference type="NCBI Taxonomy" id="89957"/>
    <lineage>
        <taxon>Eukaryota</taxon>
        <taxon>Sar</taxon>
        <taxon>Alveolata</taxon>
        <taxon>Dinophyceae</taxon>
        <taxon>Suessiales</taxon>
        <taxon>Suessiaceae</taxon>
        <taxon>Polarella</taxon>
    </lineage>
</organism>
<evidence type="ECO:0000313" key="3">
    <source>
        <dbReference type="Proteomes" id="UP000654075"/>
    </source>
</evidence>
<protein>
    <submittedName>
        <fullName evidence="2">Uncharacterized protein</fullName>
    </submittedName>
</protein>
<keyword evidence="3" id="KW-1185">Reference proteome</keyword>
<gene>
    <name evidence="2" type="ORF">PGLA1383_LOCUS6167</name>
</gene>